<protein>
    <submittedName>
        <fullName evidence="1">Uncharacterized protein</fullName>
    </submittedName>
</protein>
<dbReference type="AlphaFoldDB" id="A0A6G0TS09"/>
<gene>
    <name evidence="1" type="ORF">AGLY_006964</name>
</gene>
<dbReference type="EMBL" id="VYZN01000021">
    <property type="protein sequence ID" value="KAE9536731.1"/>
    <property type="molecule type" value="Genomic_DNA"/>
</dbReference>
<organism evidence="1 2">
    <name type="scientific">Aphis glycines</name>
    <name type="common">Soybean aphid</name>
    <dbReference type="NCBI Taxonomy" id="307491"/>
    <lineage>
        <taxon>Eukaryota</taxon>
        <taxon>Metazoa</taxon>
        <taxon>Ecdysozoa</taxon>
        <taxon>Arthropoda</taxon>
        <taxon>Hexapoda</taxon>
        <taxon>Insecta</taxon>
        <taxon>Pterygota</taxon>
        <taxon>Neoptera</taxon>
        <taxon>Paraneoptera</taxon>
        <taxon>Hemiptera</taxon>
        <taxon>Sternorrhyncha</taxon>
        <taxon>Aphidomorpha</taxon>
        <taxon>Aphidoidea</taxon>
        <taxon>Aphididae</taxon>
        <taxon>Aphidini</taxon>
        <taxon>Aphis</taxon>
        <taxon>Aphis</taxon>
    </lineage>
</organism>
<proteinExistence type="predicted"/>
<keyword evidence="2" id="KW-1185">Reference proteome</keyword>
<reference evidence="1 2" key="1">
    <citation type="submission" date="2019-08" db="EMBL/GenBank/DDBJ databases">
        <title>The genome of the soybean aphid Biotype 1, its phylome, world population structure and adaptation to the North American continent.</title>
        <authorList>
            <person name="Giordano R."/>
            <person name="Donthu R.K."/>
            <person name="Hernandez A.G."/>
            <person name="Wright C.L."/>
            <person name="Zimin A.V."/>
        </authorList>
    </citation>
    <scope>NUCLEOTIDE SEQUENCE [LARGE SCALE GENOMIC DNA]</scope>
    <source>
        <tissue evidence="1">Whole aphids</tissue>
    </source>
</reference>
<comment type="caution">
    <text evidence="1">The sequence shown here is derived from an EMBL/GenBank/DDBJ whole genome shotgun (WGS) entry which is preliminary data.</text>
</comment>
<evidence type="ECO:0000313" key="1">
    <source>
        <dbReference type="EMBL" id="KAE9536731.1"/>
    </source>
</evidence>
<evidence type="ECO:0000313" key="2">
    <source>
        <dbReference type="Proteomes" id="UP000475862"/>
    </source>
</evidence>
<dbReference type="Proteomes" id="UP000475862">
    <property type="component" value="Unassembled WGS sequence"/>
</dbReference>
<name>A0A6G0TS09_APHGL</name>
<accession>A0A6G0TS09</accession>
<sequence>MDDATIYLKFIFNRNIIPYLRSFEGHPFFIQPRNGDMSLNKPKALIQGTMPPPRDSNKKRVNVLDEPLCMYPSSLERFITSPVMSSRLTSSERSDECFDFTMIITSRNNASISNFGGSFRWKMSVKKIWMTKKTRKFNTRFLQIFTKSVRNAKICKYLKIVPINVSKILGVPKSKFEQPHRIS</sequence>